<proteinExistence type="predicted"/>
<comment type="caution">
    <text evidence="2">The sequence shown here is derived from an EMBL/GenBank/DDBJ whole genome shotgun (WGS) entry which is preliminary data.</text>
</comment>
<dbReference type="Proteomes" id="UP000434223">
    <property type="component" value="Unassembled WGS sequence"/>
</dbReference>
<evidence type="ECO:0000313" key="3">
    <source>
        <dbReference type="Proteomes" id="UP000434223"/>
    </source>
</evidence>
<dbReference type="Proteomes" id="UP001055091">
    <property type="component" value="Unassembled WGS sequence"/>
</dbReference>
<name>A0A174VM57_9FIRM</name>
<protein>
    <submittedName>
        <fullName evidence="2">U-box domain-containing protein 56</fullName>
    </submittedName>
</protein>
<reference evidence="2 3" key="1">
    <citation type="submission" date="2019-09" db="EMBL/GenBank/DDBJ databases">
        <title>Draft genome sequencing of Hungatella hathewayi 123Y-2.</title>
        <authorList>
            <person name="Lv Q."/>
            <person name="Li S."/>
        </authorList>
    </citation>
    <scope>NUCLEOTIDE SEQUENCE [LARGE SCALE GENOMIC DNA]</scope>
    <source>
        <strain evidence="2 3">123Y-2</strain>
    </source>
</reference>
<dbReference type="RefSeq" id="WP_006774940.1">
    <property type="nucleotide sequence ID" value="NZ_BQNJ01000002.1"/>
</dbReference>
<organism evidence="2 3">
    <name type="scientific">Hungatella hathewayi</name>
    <dbReference type="NCBI Taxonomy" id="154046"/>
    <lineage>
        <taxon>Bacteria</taxon>
        <taxon>Bacillati</taxon>
        <taxon>Bacillota</taxon>
        <taxon>Clostridia</taxon>
        <taxon>Lachnospirales</taxon>
        <taxon>Lachnospiraceae</taxon>
        <taxon>Hungatella</taxon>
    </lineage>
</organism>
<evidence type="ECO:0000313" key="1">
    <source>
        <dbReference type="EMBL" id="GKH04597.1"/>
    </source>
</evidence>
<dbReference type="AlphaFoldDB" id="A0A174VM57"/>
<accession>A0A174VM57</accession>
<reference evidence="1" key="2">
    <citation type="submission" date="2022-01" db="EMBL/GenBank/DDBJ databases">
        <title>Novel bile acid biosynthetic pathways are enriched in the microbiome of centenarians.</title>
        <authorList>
            <person name="Sato Y."/>
            <person name="Atarashi K."/>
            <person name="Plichta R.D."/>
            <person name="Arai Y."/>
            <person name="Sasajima S."/>
            <person name="Kearney M.S."/>
            <person name="Suda W."/>
            <person name="Takeshita K."/>
            <person name="Sasaki T."/>
            <person name="Okamoto S."/>
            <person name="Skelly N.A."/>
            <person name="Okamura Y."/>
            <person name="Vlamakis H."/>
            <person name="Li Y."/>
            <person name="Tanoue T."/>
            <person name="Takei H."/>
            <person name="Nittono H."/>
            <person name="Narushima S."/>
            <person name="Irie J."/>
            <person name="Itoh H."/>
            <person name="Moriya K."/>
            <person name="Sugiura Y."/>
            <person name="Suematsu M."/>
            <person name="Moritoki N."/>
            <person name="Shibata S."/>
            <person name="Littman R.D."/>
            <person name="Fischbach A.M."/>
            <person name="Uwamino Y."/>
            <person name="Inoue T."/>
            <person name="Honda A."/>
            <person name="Hattori M."/>
            <person name="Murai T."/>
            <person name="Xavier J.R."/>
            <person name="Hirose N."/>
            <person name="Honda K."/>
        </authorList>
    </citation>
    <scope>NUCLEOTIDE SEQUENCE</scope>
    <source>
        <strain evidence="1">CE91-St55</strain>
    </source>
</reference>
<dbReference type="GeneID" id="93150873"/>
<gene>
    <name evidence="1" type="ORF">CE91St55_65780</name>
    <name evidence="2" type="ORF">GNE07_05535</name>
</gene>
<sequence length="89" mass="10310">MMNEELYEALEQEFEKNHVDEDVEDVLLDLAEHMADQGIMDKEVIFKESYGKTSVEGCGVCAEEDGEISVLIKWIRVGKKEFEIDDYFL</sequence>
<dbReference type="OrthoDB" id="1913678at2"/>
<evidence type="ECO:0000313" key="2">
    <source>
        <dbReference type="EMBL" id="MUB62532.1"/>
    </source>
</evidence>
<dbReference type="EMBL" id="BQNJ01000002">
    <property type="protein sequence ID" value="GKH04597.1"/>
    <property type="molecule type" value="Genomic_DNA"/>
</dbReference>
<dbReference type="EMBL" id="WNME01000003">
    <property type="protein sequence ID" value="MUB62532.1"/>
    <property type="molecule type" value="Genomic_DNA"/>
</dbReference>